<dbReference type="OrthoDB" id="408373at2759"/>
<evidence type="ECO:0000256" key="2">
    <source>
        <dbReference type="ARBA" id="ARBA00038334"/>
    </source>
</evidence>
<dbReference type="SUPFAM" id="SSF53474">
    <property type="entry name" value="alpha/beta-Hydrolases"/>
    <property type="match status" value="1"/>
</dbReference>
<proteinExistence type="inferred from homology"/>
<organism evidence="5 6">
    <name type="scientific">Entomortierella chlamydospora</name>
    <dbReference type="NCBI Taxonomy" id="101097"/>
    <lineage>
        <taxon>Eukaryota</taxon>
        <taxon>Fungi</taxon>
        <taxon>Fungi incertae sedis</taxon>
        <taxon>Mucoromycota</taxon>
        <taxon>Mortierellomycotina</taxon>
        <taxon>Mortierellomycetes</taxon>
        <taxon>Mortierellales</taxon>
        <taxon>Mortierellaceae</taxon>
        <taxon>Entomortierella</taxon>
    </lineage>
</organism>
<dbReference type="EMBL" id="JAAAID010000185">
    <property type="protein sequence ID" value="KAG0020986.1"/>
    <property type="molecule type" value="Genomic_DNA"/>
</dbReference>
<dbReference type="InterPro" id="IPR000639">
    <property type="entry name" value="Epox_hydrolase-like"/>
</dbReference>
<dbReference type="Proteomes" id="UP000703661">
    <property type="component" value="Unassembled WGS sequence"/>
</dbReference>
<gene>
    <name evidence="5" type="ORF">BGZ80_003241</name>
</gene>
<evidence type="ECO:0000256" key="3">
    <source>
        <dbReference type="SAM" id="MobiDB-lite"/>
    </source>
</evidence>
<sequence>MVTVQFDPSKFNHQTAICGGYKYHYVDEGNKNGTPVVLVHGFPDLWYGWRYQIDFLVALGLYRVIALDLLGYGETDKPQCENPADLHPAYTPKTVASHIVELLDHLGVQKAVMIGHDWGTGIVSRIGWHFPERVHCTVAIGNPFRPITKNFITISDLTSENPAFQYFEYFTSPEAVKDFDEKVEDIVDDLFSEENGNSEQDRSYYLENLKKGGFNGPLSYYKCFEASHREDLYLLGQRFKIPSLLLIVNNDPILSPEYCRQVPTDYFDNLEIDEIDVGEHWILTQNPECVNRKIGIYLDKLFGLEIKDATSDIASGNKGEETNQSEQTDNLKKLNKNRGGRAARFGRPKL</sequence>
<protein>
    <recommendedName>
        <fullName evidence="4">AB hydrolase-1 domain-containing protein</fullName>
    </recommendedName>
</protein>
<dbReference type="Gene3D" id="3.40.50.1820">
    <property type="entry name" value="alpha/beta hydrolase"/>
    <property type="match status" value="1"/>
</dbReference>
<dbReference type="InterPro" id="IPR000073">
    <property type="entry name" value="AB_hydrolase_1"/>
</dbReference>
<feature type="compositionally biased region" description="Basic residues" evidence="3">
    <location>
        <begin position="333"/>
        <end position="350"/>
    </location>
</feature>
<comment type="caution">
    <text evidence="5">The sequence shown here is derived from an EMBL/GenBank/DDBJ whole genome shotgun (WGS) entry which is preliminary data.</text>
</comment>
<accession>A0A9P6N234</accession>
<keyword evidence="6" id="KW-1185">Reference proteome</keyword>
<dbReference type="InterPro" id="IPR029058">
    <property type="entry name" value="AB_hydrolase_fold"/>
</dbReference>
<dbReference type="PRINTS" id="PR00111">
    <property type="entry name" value="ABHYDROLASE"/>
</dbReference>
<dbReference type="PANTHER" id="PTHR43329">
    <property type="entry name" value="EPOXIDE HYDROLASE"/>
    <property type="match status" value="1"/>
</dbReference>
<feature type="domain" description="AB hydrolase-1" evidence="4">
    <location>
        <begin position="35"/>
        <end position="283"/>
    </location>
</feature>
<evidence type="ECO:0000313" key="5">
    <source>
        <dbReference type="EMBL" id="KAG0020986.1"/>
    </source>
</evidence>
<evidence type="ECO:0000313" key="6">
    <source>
        <dbReference type="Proteomes" id="UP000703661"/>
    </source>
</evidence>
<name>A0A9P6N234_9FUNG</name>
<dbReference type="Pfam" id="PF00561">
    <property type="entry name" value="Abhydrolase_1"/>
    <property type="match status" value="1"/>
</dbReference>
<comment type="similarity">
    <text evidence="2">Belongs to the AB hydrolase superfamily. Epoxide hydrolase family.</text>
</comment>
<evidence type="ECO:0000256" key="1">
    <source>
        <dbReference type="ARBA" id="ARBA00022801"/>
    </source>
</evidence>
<evidence type="ECO:0000259" key="4">
    <source>
        <dbReference type="Pfam" id="PF00561"/>
    </source>
</evidence>
<dbReference type="PRINTS" id="PR00412">
    <property type="entry name" value="EPOXHYDRLASE"/>
</dbReference>
<dbReference type="GO" id="GO:0016787">
    <property type="term" value="F:hydrolase activity"/>
    <property type="evidence" value="ECO:0007669"/>
    <property type="project" value="UniProtKB-KW"/>
</dbReference>
<dbReference type="AlphaFoldDB" id="A0A9P6N234"/>
<keyword evidence="1" id="KW-0378">Hydrolase</keyword>
<feature type="region of interest" description="Disordered" evidence="3">
    <location>
        <begin position="313"/>
        <end position="350"/>
    </location>
</feature>
<reference evidence="5" key="1">
    <citation type="journal article" date="2020" name="Fungal Divers.">
        <title>Resolving the Mortierellaceae phylogeny through synthesis of multi-gene phylogenetics and phylogenomics.</title>
        <authorList>
            <person name="Vandepol N."/>
            <person name="Liber J."/>
            <person name="Desiro A."/>
            <person name="Na H."/>
            <person name="Kennedy M."/>
            <person name="Barry K."/>
            <person name="Grigoriev I.V."/>
            <person name="Miller A.N."/>
            <person name="O'Donnell K."/>
            <person name="Stajich J.E."/>
            <person name="Bonito G."/>
        </authorList>
    </citation>
    <scope>NUCLEOTIDE SEQUENCE</scope>
    <source>
        <strain evidence="5">NRRL 2769</strain>
    </source>
</reference>